<reference evidence="2 3" key="1">
    <citation type="submission" date="2024-05" db="EMBL/GenBank/DDBJ databases">
        <authorList>
            <person name="Duchaud E."/>
        </authorList>
    </citation>
    <scope>NUCLEOTIDE SEQUENCE [LARGE SCALE GENOMIC DNA]</scope>
    <source>
        <strain evidence="2">Ena-SAMPLE-TAB-13-05-2024-13:56:06:370-140309</strain>
    </source>
</reference>
<evidence type="ECO:0000313" key="3">
    <source>
        <dbReference type="Proteomes" id="UP001497514"/>
    </source>
</evidence>
<evidence type="ECO:0000259" key="1">
    <source>
        <dbReference type="Pfam" id="PF20243"/>
    </source>
</evidence>
<accession>A0ABM9P171</accession>
<dbReference type="EMBL" id="OZ038524">
    <property type="protein sequence ID" value="CAL2086973.1"/>
    <property type="molecule type" value="Genomic_DNA"/>
</dbReference>
<evidence type="ECO:0000313" key="2">
    <source>
        <dbReference type="EMBL" id="CAL2086973.1"/>
    </source>
</evidence>
<dbReference type="PROSITE" id="PS51257">
    <property type="entry name" value="PROKAR_LIPOPROTEIN"/>
    <property type="match status" value="1"/>
</dbReference>
<feature type="domain" description="Copper-binding protein MbnP-like" evidence="1">
    <location>
        <begin position="28"/>
        <end position="220"/>
    </location>
</feature>
<gene>
    <name evidence="2" type="ORF">TD3509T_2147</name>
</gene>
<sequence length="250" mass="28464">MKYIFLFTISALFFSCSTDDDELIKHATIKLNFTQNWDKTPINTDDLSRTKFTNKLGTKLIIDDLYYIISNVIFTDGAGISTVFKTHYLVNLKDSKSLTAVLPEKISEGIYTVSVTFGLNKEENSTKNLKGLENFNVSEKLGGGYHFMKMDGTYFNAKKIYVPFNYHTISPFNTATKKTENTSFLVDLGVIPIKNDATIELKMNVAQWFKNPKDWDLNELNTYLTKSYDTQKMMFENGKKGVFSLGTVSQ</sequence>
<dbReference type="Proteomes" id="UP001497514">
    <property type="component" value="Chromosome"/>
</dbReference>
<dbReference type="Pfam" id="PF20243">
    <property type="entry name" value="MbnP"/>
    <property type="match status" value="1"/>
</dbReference>
<organism evidence="2 3">
    <name type="scientific">Tenacibaculum dicentrarchi</name>
    <dbReference type="NCBI Taxonomy" id="669041"/>
    <lineage>
        <taxon>Bacteria</taxon>
        <taxon>Pseudomonadati</taxon>
        <taxon>Bacteroidota</taxon>
        <taxon>Flavobacteriia</taxon>
        <taxon>Flavobacteriales</taxon>
        <taxon>Flavobacteriaceae</taxon>
        <taxon>Tenacibaculum</taxon>
    </lineage>
</organism>
<dbReference type="InterPro" id="IPR046863">
    <property type="entry name" value="MbnP-like_dom"/>
</dbReference>
<dbReference type="GeneID" id="65210251"/>
<name>A0ABM9P171_9FLAO</name>
<proteinExistence type="predicted"/>
<protein>
    <recommendedName>
        <fullName evidence="1">Copper-binding protein MbnP-like domain-containing protein</fullName>
    </recommendedName>
</protein>
<keyword evidence="3" id="KW-1185">Reference proteome</keyword>
<dbReference type="RefSeq" id="WP_101903215.1">
    <property type="nucleotide sequence ID" value="NZ_OZ038524.1"/>
</dbReference>